<feature type="region of interest" description="Disordered" evidence="1">
    <location>
        <begin position="250"/>
        <end position="288"/>
    </location>
</feature>
<evidence type="ECO:0000313" key="2">
    <source>
        <dbReference type="EMBL" id="GKT26223.1"/>
    </source>
</evidence>
<accession>A0ABQ5K2E1</accession>
<dbReference type="PANTHER" id="PTHR47524">
    <property type="entry name" value="20S RRNA ACCUMULATION PROTEIN 4"/>
    <property type="match status" value="1"/>
</dbReference>
<feature type="non-terminal residue" evidence="2">
    <location>
        <position position="288"/>
    </location>
</feature>
<dbReference type="EMBL" id="BQXS01012642">
    <property type="protein sequence ID" value="GKT26223.1"/>
    <property type="molecule type" value="Genomic_DNA"/>
</dbReference>
<comment type="caution">
    <text evidence="2">The sequence shown here is derived from an EMBL/GenBank/DDBJ whole genome shotgun (WGS) entry which is preliminary data.</text>
</comment>
<organism evidence="2 3">
    <name type="scientific">Aduncisulcus paluster</name>
    <dbReference type="NCBI Taxonomy" id="2918883"/>
    <lineage>
        <taxon>Eukaryota</taxon>
        <taxon>Metamonada</taxon>
        <taxon>Carpediemonas-like organisms</taxon>
        <taxon>Aduncisulcus</taxon>
    </lineage>
</organism>
<feature type="compositionally biased region" description="Basic and acidic residues" evidence="1">
    <location>
        <begin position="200"/>
        <end position="215"/>
    </location>
</feature>
<dbReference type="PANTHER" id="PTHR47524:SF1">
    <property type="entry name" value="20S RRNA ACCUMULATION PROTEIN 4"/>
    <property type="match status" value="1"/>
</dbReference>
<feature type="compositionally biased region" description="Acidic residues" evidence="1">
    <location>
        <begin position="279"/>
        <end position="288"/>
    </location>
</feature>
<evidence type="ECO:0000256" key="1">
    <source>
        <dbReference type="SAM" id="MobiDB-lite"/>
    </source>
</evidence>
<feature type="compositionally biased region" description="Basic residues" evidence="1">
    <location>
        <begin position="189"/>
        <end position="199"/>
    </location>
</feature>
<reference evidence="2" key="1">
    <citation type="submission" date="2022-03" db="EMBL/GenBank/DDBJ databases">
        <title>Draft genome sequence of Aduncisulcus paluster, a free-living microaerophilic Fornicata.</title>
        <authorList>
            <person name="Yuyama I."/>
            <person name="Kume K."/>
            <person name="Tamura T."/>
            <person name="Inagaki Y."/>
            <person name="Hashimoto T."/>
        </authorList>
    </citation>
    <scope>NUCLEOTIDE SEQUENCE</scope>
    <source>
        <strain evidence="2">NY0171</strain>
    </source>
</reference>
<protein>
    <submittedName>
        <fullName evidence="2">Uncharacterized protein</fullName>
    </submittedName>
</protein>
<keyword evidence="3" id="KW-1185">Reference proteome</keyword>
<name>A0ABQ5K2E1_9EUKA</name>
<feature type="region of interest" description="Disordered" evidence="1">
    <location>
        <begin position="176"/>
        <end position="222"/>
    </location>
</feature>
<sequence length="288" mass="31596">MNHESFLWHGMGEEFAVLLGEEAKQKDLSIYDTFAGGSPIFLKGQEPSSSQLTCPICKKQMKLLFQAFAPLFSSTSETPIRTLHVFGCNSNHFAKSVRCFRNLSGKRLLSDKTVPVKSQTTDKPIIYESESKEIFDVFSSESTPLNLFEDSSLAGPSSSEPSLSLGSILDAVTKESVSPAKDAPPLSKSAKKRLKKKQRQERQKLEEEKRRKEAEAAEAAEDTPETIVIPLDNPFKCFFCDIVPVSELPKPKAHVSKVGSKAGKGKKKGSLPKGSLSDAEFDSDAFTS</sequence>
<evidence type="ECO:0000313" key="3">
    <source>
        <dbReference type="Proteomes" id="UP001057375"/>
    </source>
</evidence>
<gene>
    <name evidence="2" type="ORF">ADUPG1_013283</name>
</gene>
<dbReference type="Proteomes" id="UP001057375">
    <property type="component" value="Unassembled WGS sequence"/>
</dbReference>
<proteinExistence type="predicted"/>